<proteinExistence type="predicted"/>
<accession>A0A543A4J2</accession>
<keyword evidence="4" id="KW-1185">Reference proteome</keyword>
<evidence type="ECO:0000256" key="1">
    <source>
        <dbReference type="ARBA" id="ARBA00022801"/>
    </source>
</evidence>
<evidence type="ECO:0000313" key="3">
    <source>
        <dbReference type="EMBL" id="TQL67515.1"/>
    </source>
</evidence>
<dbReference type="RefSeq" id="WP_141779605.1">
    <property type="nucleotide sequence ID" value="NZ_VFOV01000001.1"/>
</dbReference>
<evidence type="ECO:0000259" key="2">
    <source>
        <dbReference type="Pfam" id="PF00561"/>
    </source>
</evidence>
<dbReference type="Pfam" id="PF00561">
    <property type="entry name" value="Abhydrolase_1"/>
    <property type="match status" value="1"/>
</dbReference>
<dbReference type="PRINTS" id="PR00111">
    <property type="entry name" value="ABHYDROLASE"/>
</dbReference>
<protein>
    <submittedName>
        <fullName evidence="3">Pimeloyl-ACP methyl ester carboxylesterase</fullName>
    </submittedName>
</protein>
<evidence type="ECO:0000313" key="4">
    <source>
        <dbReference type="Proteomes" id="UP000320209"/>
    </source>
</evidence>
<dbReference type="SUPFAM" id="SSF53474">
    <property type="entry name" value="alpha/beta-Hydrolases"/>
    <property type="match status" value="1"/>
</dbReference>
<dbReference type="InterPro" id="IPR029058">
    <property type="entry name" value="AB_hydrolase_fold"/>
</dbReference>
<dbReference type="OrthoDB" id="63519at2"/>
<reference evidence="3 4" key="1">
    <citation type="submission" date="2019-06" db="EMBL/GenBank/DDBJ databases">
        <title>Sequencing the genomes of 1000 actinobacteria strains.</title>
        <authorList>
            <person name="Klenk H.-P."/>
        </authorList>
    </citation>
    <scope>NUCLEOTIDE SEQUENCE [LARGE SCALE GENOMIC DNA]</scope>
    <source>
        <strain evidence="3 4">DSM 25218</strain>
    </source>
</reference>
<dbReference type="AlphaFoldDB" id="A0A543A4J2"/>
<dbReference type="PANTHER" id="PTHR46118:SF4">
    <property type="entry name" value="PROTEIN ABHD11"/>
    <property type="match status" value="1"/>
</dbReference>
<dbReference type="PANTHER" id="PTHR46118">
    <property type="entry name" value="PROTEIN ABHD11"/>
    <property type="match status" value="1"/>
</dbReference>
<dbReference type="Proteomes" id="UP000320209">
    <property type="component" value="Unassembled WGS sequence"/>
</dbReference>
<name>A0A543A4J2_9ACTN</name>
<keyword evidence="1" id="KW-0378">Hydrolase</keyword>
<gene>
    <name evidence="3" type="ORF">FB381_1392</name>
</gene>
<dbReference type="GO" id="GO:0016787">
    <property type="term" value="F:hydrolase activity"/>
    <property type="evidence" value="ECO:0007669"/>
    <property type="project" value="UniProtKB-KW"/>
</dbReference>
<dbReference type="InterPro" id="IPR000073">
    <property type="entry name" value="AB_hydrolase_1"/>
</dbReference>
<sequence>MPPLHTLELGESGSRVVFLHGLFGQGRNWNTLGKQLAGDHRVSLVDLPHHGRSPHPDAFDYLEVTASVAELLSADDGSDDPATVVGHSMGGKVAMLLAITRPELVAKLVVADMSPVVYEKARDFKTYVDALNGLDLGSITRRDEADAALQPAVPDPTIRGFLLQNLRREGDGWRWAMNLPVLGRDLDRIGDWPADDLKGFDPYDGPVLWLAGERSSYVTDDYAPAMKGWFPRYRKVTVKGAGHWIHSEKPETFLAALEQFLAS</sequence>
<dbReference type="Gene3D" id="3.40.50.1820">
    <property type="entry name" value="alpha/beta hydrolase"/>
    <property type="match status" value="1"/>
</dbReference>
<feature type="domain" description="AB hydrolase-1" evidence="2">
    <location>
        <begin position="16"/>
        <end position="250"/>
    </location>
</feature>
<organism evidence="3 4">
    <name type="scientific">Nocardioides albertanoniae</name>
    <dbReference type="NCBI Taxonomy" id="1175486"/>
    <lineage>
        <taxon>Bacteria</taxon>
        <taxon>Bacillati</taxon>
        <taxon>Actinomycetota</taxon>
        <taxon>Actinomycetes</taxon>
        <taxon>Propionibacteriales</taxon>
        <taxon>Nocardioidaceae</taxon>
        <taxon>Nocardioides</taxon>
    </lineage>
</organism>
<dbReference type="EMBL" id="VFOV01000001">
    <property type="protein sequence ID" value="TQL67515.1"/>
    <property type="molecule type" value="Genomic_DNA"/>
</dbReference>
<comment type="caution">
    <text evidence="3">The sequence shown here is derived from an EMBL/GenBank/DDBJ whole genome shotgun (WGS) entry which is preliminary data.</text>
</comment>